<comment type="caution">
    <text evidence="2">The sequence shown here is derived from an EMBL/GenBank/DDBJ whole genome shotgun (WGS) entry which is preliminary data.</text>
</comment>
<keyword evidence="1" id="KW-0472">Membrane</keyword>
<accession>A0A1X0NX01</accession>
<dbReference type="GeneID" id="39985930"/>
<proteinExistence type="predicted"/>
<dbReference type="RefSeq" id="XP_028882706.1">
    <property type="nucleotide sequence ID" value="XM_029026150.1"/>
</dbReference>
<gene>
    <name evidence="2" type="ORF">TM35_000162780</name>
</gene>
<reference evidence="2 3" key="1">
    <citation type="submission" date="2017-03" db="EMBL/GenBank/DDBJ databases">
        <title>An alternative strategy for trypanosome survival in the mammalian bloodstream revealed through genome and transcriptome analysis of the ubiquitous bovine parasite Trypanosoma (Megatrypanum) theileri.</title>
        <authorList>
            <person name="Kelly S."/>
            <person name="Ivens A."/>
            <person name="Mott A."/>
            <person name="O'Neill E."/>
            <person name="Emms D."/>
            <person name="Macleod O."/>
            <person name="Voorheis P."/>
            <person name="Matthews J."/>
            <person name="Matthews K."/>
            <person name="Carrington M."/>
        </authorList>
    </citation>
    <scope>NUCLEOTIDE SEQUENCE [LARGE SCALE GENOMIC DNA]</scope>
    <source>
        <strain evidence="2">Edinburgh</strain>
    </source>
</reference>
<dbReference type="Proteomes" id="UP000192257">
    <property type="component" value="Unassembled WGS sequence"/>
</dbReference>
<organism evidence="2 3">
    <name type="scientific">Trypanosoma theileri</name>
    <dbReference type="NCBI Taxonomy" id="67003"/>
    <lineage>
        <taxon>Eukaryota</taxon>
        <taxon>Discoba</taxon>
        <taxon>Euglenozoa</taxon>
        <taxon>Kinetoplastea</taxon>
        <taxon>Metakinetoplastina</taxon>
        <taxon>Trypanosomatida</taxon>
        <taxon>Trypanosomatidae</taxon>
        <taxon>Trypanosoma</taxon>
    </lineage>
</organism>
<keyword evidence="1" id="KW-0812">Transmembrane</keyword>
<feature type="transmembrane region" description="Helical" evidence="1">
    <location>
        <begin position="52"/>
        <end position="71"/>
    </location>
</feature>
<evidence type="ECO:0000313" key="2">
    <source>
        <dbReference type="EMBL" id="ORC88640.1"/>
    </source>
</evidence>
<sequence length="183" mass="20863">MYIFGLSIPLMLLLWHFICCILSIVEYVIWIRKQSLLDVGGTLRGAHLAFDIIGIVGYSFGGAPLFVYAYKYGLSYSKRRTRLLLGMAVMFIVWSFPIFIIEFVILVSLGGRNYPLDGIVFILSIISSILDGFCIWFGYMRFAAHCIHHYRGIERQIDPRDSLTPYPMQPVRLVAGVDQPDTI</sequence>
<evidence type="ECO:0000256" key="1">
    <source>
        <dbReference type="SAM" id="Phobius"/>
    </source>
</evidence>
<evidence type="ECO:0000313" key="3">
    <source>
        <dbReference type="Proteomes" id="UP000192257"/>
    </source>
</evidence>
<dbReference type="EMBL" id="NBCO01000016">
    <property type="protein sequence ID" value="ORC88640.1"/>
    <property type="molecule type" value="Genomic_DNA"/>
</dbReference>
<dbReference type="VEuPathDB" id="TriTrypDB:TM35_000162780"/>
<name>A0A1X0NX01_9TRYP</name>
<keyword evidence="1" id="KW-1133">Transmembrane helix</keyword>
<keyword evidence="3" id="KW-1185">Reference proteome</keyword>
<feature type="transmembrane region" description="Helical" evidence="1">
    <location>
        <begin position="83"/>
        <end position="107"/>
    </location>
</feature>
<protein>
    <submittedName>
        <fullName evidence="2">Uncharacterized protein</fullName>
    </submittedName>
</protein>
<dbReference type="AlphaFoldDB" id="A0A1X0NX01"/>
<dbReference type="OrthoDB" id="258750at2759"/>
<feature type="transmembrane region" description="Helical" evidence="1">
    <location>
        <begin position="12"/>
        <end position="32"/>
    </location>
</feature>
<feature type="transmembrane region" description="Helical" evidence="1">
    <location>
        <begin position="119"/>
        <end position="139"/>
    </location>
</feature>